<dbReference type="GO" id="GO:0009073">
    <property type="term" value="P:aromatic amino acid family biosynthetic process"/>
    <property type="evidence" value="ECO:0007669"/>
    <property type="project" value="UniProtKB-UniRule"/>
</dbReference>
<organism evidence="31 32">
    <name type="scientific">Pterulicium gracile</name>
    <dbReference type="NCBI Taxonomy" id="1884261"/>
    <lineage>
        <taxon>Eukaryota</taxon>
        <taxon>Fungi</taxon>
        <taxon>Dikarya</taxon>
        <taxon>Basidiomycota</taxon>
        <taxon>Agaricomycotina</taxon>
        <taxon>Agaricomycetes</taxon>
        <taxon>Agaricomycetidae</taxon>
        <taxon>Agaricales</taxon>
        <taxon>Pleurotineae</taxon>
        <taxon>Pterulaceae</taxon>
        <taxon>Pterulicium</taxon>
    </lineage>
</organism>
<keyword evidence="16 23" id="KW-0560">Oxidoreductase</keyword>
<dbReference type="PIRSF" id="PIRSF000514">
    <property type="entry name" value="Pentafunct_AroM"/>
    <property type="match status" value="1"/>
</dbReference>
<dbReference type="HAMAP" id="MF_03143">
    <property type="entry name" value="Pentafunct_AroM"/>
    <property type="match status" value="1"/>
</dbReference>
<keyword evidence="17 23" id="KW-0057">Aromatic amino acid biosynthesis</keyword>
<dbReference type="Pfam" id="PF01761">
    <property type="entry name" value="DHQ_synthase"/>
    <property type="match status" value="1"/>
</dbReference>
<dbReference type="Pfam" id="PF00275">
    <property type="entry name" value="EPSP_synthase"/>
    <property type="match status" value="1"/>
</dbReference>
<dbReference type="Pfam" id="PF01487">
    <property type="entry name" value="DHquinase_I"/>
    <property type="match status" value="1"/>
</dbReference>
<evidence type="ECO:0000256" key="22">
    <source>
        <dbReference type="ARBA" id="ARBA00054455"/>
    </source>
</evidence>
<dbReference type="InterPro" id="IPR001381">
    <property type="entry name" value="DHquinase_I"/>
</dbReference>
<dbReference type="GO" id="GO:0005737">
    <property type="term" value="C:cytoplasm"/>
    <property type="evidence" value="ECO:0007669"/>
    <property type="project" value="UniProtKB-SubCell"/>
</dbReference>
<dbReference type="EC" id="1.1.1.25" evidence="23"/>
<dbReference type="GO" id="GO:0046872">
    <property type="term" value="F:metal ion binding"/>
    <property type="evidence" value="ECO:0007669"/>
    <property type="project" value="UniProtKB-UniRule"/>
</dbReference>
<dbReference type="PANTHER" id="PTHR21090">
    <property type="entry name" value="AROM/DEHYDROQUINATE SYNTHASE"/>
    <property type="match status" value="1"/>
</dbReference>
<comment type="similarity">
    <text evidence="23 24">In the 3rd section; belongs to the shikimate kinase family.</text>
</comment>
<dbReference type="EC" id="2.7.1.71" evidence="23"/>
<dbReference type="InterPro" id="IPR036291">
    <property type="entry name" value="NAD(P)-bd_dom_sf"/>
</dbReference>
<dbReference type="InterPro" id="IPR013785">
    <property type="entry name" value="Aldolase_TIM"/>
</dbReference>
<evidence type="ECO:0000256" key="2">
    <source>
        <dbReference type="ARBA" id="ARBA00004811"/>
    </source>
</evidence>
<comment type="caution">
    <text evidence="23">Lacks conserved residue(s) required for the propagation of feature annotation.</text>
</comment>
<feature type="binding site" evidence="23">
    <location>
        <begin position="270"/>
        <end position="274"/>
    </location>
    <ligand>
        <name>7-phospho-2-dehydro-3-deoxy-D-arabino-heptonate</name>
        <dbReference type="ChEBI" id="CHEBI:58394"/>
    </ligand>
</feature>
<accession>A0A5C3QSF3</accession>
<comment type="similarity">
    <text evidence="23 24">In the 4th section; belongs to the type-I 3-dehydroquinase family.</text>
</comment>
<comment type="pathway">
    <text evidence="23 24">Metabolic intermediate biosynthesis; chorismate biosynthesis; chorismate from D-erythrose 4-phosphate and phosphoenolpyruvate: step 3/7.</text>
</comment>
<comment type="catalytic activity">
    <reaction evidence="23 24">
        <text>7-phospho-2-dehydro-3-deoxy-D-arabino-heptonate = 3-dehydroquinate + phosphate</text>
        <dbReference type="Rhea" id="RHEA:21968"/>
        <dbReference type="ChEBI" id="CHEBI:32364"/>
        <dbReference type="ChEBI" id="CHEBI:43474"/>
        <dbReference type="ChEBI" id="CHEBI:58394"/>
        <dbReference type="EC" id="4.2.3.4"/>
    </reaction>
</comment>
<dbReference type="InterPro" id="IPR031322">
    <property type="entry name" value="Shikimate/glucono_kinase"/>
</dbReference>
<feature type="domain" description="Enolpyruvate transferase" evidence="25">
    <location>
        <begin position="420"/>
        <end position="846"/>
    </location>
</feature>
<dbReference type="InterPro" id="IPR013708">
    <property type="entry name" value="Shikimate_DH-bd_N"/>
</dbReference>
<dbReference type="InterPro" id="IPR036968">
    <property type="entry name" value="Enolpyruvate_Tfrase_sf"/>
</dbReference>
<gene>
    <name evidence="31" type="ORF">BDV98DRAFT_602293</name>
</gene>
<evidence type="ECO:0000259" key="25">
    <source>
        <dbReference type="Pfam" id="PF00275"/>
    </source>
</evidence>
<dbReference type="UniPathway" id="UPA00053">
    <property type="reaction ID" value="UER00085"/>
</dbReference>
<protein>
    <recommendedName>
        <fullName evidence="23">Pentafunctional AROM polypeptide</fullName>
    </recommendedName>
    <domain>
        <recommendedName>
            <fullName evidence="23">3-dehydroquinate synthase</fullName>
            <shortName evidence="23">DHQS</shortName>
            <ecNumber evidence="23">4.2.3.4</ecNumber>
        </recommendedName>
    </domain>
    <domain>
        <recommendedName>
            <fullName evidence="23">3-phosphoshikimate 1-carboxyvinyltransferase</fullName>
            <ecNumber evidence="23">2.5.1.19</ecNumber>
        </recommendedName>
        <alternativeName>
            <fullName evidence="23">5-enolpyruvylshikimate-3-phosphate synthase</fullName>
            <shortName evidence="23">EPSP synthase</shortName>
            <shortName evidence="23">EPSPS</shortName>
        </alternativeName>
    </domain>
    <domain>
        <recommendedName>
            <fullName evidence="23">Shikimate kinase</fullName>
            <shortName evidence="23">SK</shortName>
            <ecNumber evidence="23">2.7.1.71</ecNumber>
        </recommendedName>
    </domain>
    <domain>
        <recommendedName>
            <fullName evidence="23">3-dehydroquinate dehydratase</fullName>
            <shortName evidence="23">3-dehydroquinase</shortName>
            <ecNumber evidence="23">4.2.1.10</ecNumber>
        </recommendedName>
    </domain>
    <domain>
        <recommendedName>
            <fullName evidence="23">Shikimate dehydrogenase</fullName>
            <ecNumber evidence="23">1.1.1.25</ecNumber>
        </recommendedName>
    </domain>
</protein>
<dbReference type="Gene3D" id="3.40.50.10860">
    <property type="entry name" value="Leucine Dehydrogenase, chain A, domain 1"/>
    <property type="match status" value="1"/>
</dbReference>
<dbReference type="CDD" id="cd08195">
    <property type="entry name" value="DHQS"/>
    <property type="match status" value="1"/>
</dbReference>
<feature type="domain" description="Shikimate dehydrogenase substrate binding N-terminal" evidence="28">
    <location>
        <begin position="1313"/>
        <end position="1394"/>
    </location>
</feature>
<comment type="subunit">
    <text evidence="23 24">Homodimer.</text>
</comment>
<evidence type="ECO:0000256" key="24">
    <source>
        <dbReference type="PIRNR" id="PIRNR000514"/>
    </source>
</evidence>
<feature type="binding site" evidence="23">
    <location>
        <begin position="141"/>
        <end position="142"/>
    </location>
    <ligand>
        <name>NAD(+)</name>
        <dbReference type="ChEBI" id="CHEBI:57540"/>
    </ligand>
</feature>
<comment type="pathway">
    <text evidence="2 23 24">Metabolic intermediate biosynthesis; chorismate biosynthesis; chorismate from D-erythrose 4-phosphate and phosphoenolpyruvate: step 6/7.</text>
</comment>
<dbReference type="InterPro" id="IPR056179">
    <property type="entry name" value="DHQS_C"/>
</dbReference>
<dbReference type="SUPFAM" id="SSF51569">
    <property type="entry name" value="Aldolase"/>
    <property type="match status" value="1"/>
</dbReference>
<comment type="catalytic activity">
    <reaction evidence="23 24">
        <text>shikimate + NADP(+) = 3-dehydroshikimate + NADPH + H(+)</text>
        <dbReference type="Rhea" id="RHEA:17737"/>
        <dbReference type="ChEBI" id="CHEBI:15378"/>
        <dbReference type="ChEBI" id="CHEBI:16630"/>
        <dbReference type="ChEBI" id="CHEBI:36208"/>
        <dbReference type="ChEBI" id="CHEBI:57783"/>
        <dbReference type="ChEBI" id="CHEBI:58349"/>
        <dbReference type="EC" id="1.1.1.25"/>
    </reaction>
</comment>
<keyword evidence="8 23" id="KW-0028">Amino-acid biosynthesis</keyword>
<dbReference type="CDD" id="cd00464">
    <property type="entry name" value="SK"/>
    <property type="match status" value="1"/>
</dbReference>
<dbReference type="GO" id="GO:0003855">
    <property type="term" value="F:3-dehydroquinate dehydratase activity"/>
    <property type="evidence" value="ECO:0007669"/>
    <property type="project" value="UniProtKB-UniRule"/>
</dbReference>
<dbReference type="Pfam" id="PF24621">
    <property type="entry name" value="DHQS_C"/>
    <property type="match status" value="1"/>
</dbReference>
<evidence type="ECO:0000256" key="23">
    <source>
        <dbReference type="HAMAP-Rule" id="MF_03143"/>
    </source>
</evidence>
<feature type="active site" description="Proton acceptor; for 3-dehydroquinate synthase activity" evidence="23">
    <location>
        <position position="266"/>
    </location>
</feature>
<dbReference type="Gene3D" id="3.40.50.300">
    <property type="entry name" value="P-loop containing nucleotide triphosphate hydrolases"/>
    <property type="match status" value="1"/>
</dbReference>
<feature type="binding site" evidence="23">
    <location>
        <begin position="85"/>
        <end position="88"/>
    </location>
    <ligand>
        <name>NAD(+)</name>
        <dbReference type="ChEBI" id="CHEBI:57540"/>
    </ligand>
</feature>
<dbReference type="InterPro" id="IPR041121">
    <property type="entry name" value="SDH_C"/>
</dbReference>
<dbReference type="Pfam" id="PF01202">
    <property type="entry name" value="SKI"/>
    <property type="match status" value="1"/>
</dbReference>
<feature type="binding site" evidence="23">
    <location>
        <position position="362"/>
    </location>
    <ligand>
        <name>7-phospho-2-dehydro-3-deoxy-D-arabino-heptonate</name>
        <dbReference type="ChEBI" id="CHEBI:58394"/>
    </ligand>
</feature>
<dbReference type="GO" id="GO:0003856">
    <property type="term" value="F:3-dehydroquinate synthase activity"/>
    <property type="evidence" value="ECO:0007669"/>
    <property type="project" value="UniProtKB-UniRule"/>
</dbReference>
<dbReference type="FunFam" id="3.40.50.1970:FF:000007">
    <property type="entry name" value="Pentafunctional AROM polypeptide"/>
    <property type="match status" value="1"/>
</dbReference>
<feature type="binding site" evidence="23">
    <location>
        <position position="192"/>
    </location>
    <ligand>
        <name>NAD(+)</name>
        <dbReference type="ChEBI" id="CHEBI:57540"/>
    </ligand>
</feature>
<dbReference type="EC" id="2.5.1.19" evidence="23"/>
<keyword evidence="7 23" id="KW-0963">Cytoplasm</keyword>
<dbReference type="GO" id="GO:0004765">
    <property type="term" value="F:shikimate kinase activity"/>
    <property type="evidence" value="ECO:0007669"/>
    <property type="project" value="UniProtKB-UniRule"/>
</dbReference>
<feature type="binding site" evidence="23">
    <location>
        <position position="293"/>
    </location>
    <ligand>
        <name>7-phospho-2-dehydro-3-deoxy-D-arabino-heptonate</name>
        <dbReference type="ChEBI" id="CHEBI:58394"/>
    </ligand>
</feature>
<dbReference type="NCBIfam" id="TIGR01809">
    <property type="entry name" value="Shik-DH-AROM"/>
    <property type="match status" value="1"/>
</dbReference>
<evidence type="ECO:0000256" key="18">
    <source>
        <dbReference type="ARBA" id="ARBA00023239"/>
    </source>
</evidence>
<feature type="active site" description="Proton acceptor; for 3-dehydroquinate dehydratase activity" evidence="23">
    <location>
        <position position="1198"/>
    </location>
</feature>
<dbReference type="SUPFAM" id="SSF55205">
    <property type="entry name" value="EPT/RTPC-like"/>
    <property type="match status" value="1"/>
</dbReference>
<dbReference type="InterPro" id="IPR006264">
    <property type="entry name" value="EPSP_synthase"/>
</dbReference>
<evidence type="ECO:0000256" key="17">
    <source>
        <dbReference type="ARBA" id="ARBA00023141"/>
    </source>
</evidence>
<evidence type="ECO:0000256" key="7">
    <source>
        <dbReference type="ARBA" id="ARBA00022490"/>
    </source>
</evidence>
<feature type="binding site" evidence="23">
    <location>
        <position position="277"/>
    </location>
    <ligand>
        <name>Zn(2+)</name>
        <dbReference type="ChEBI" id="CHEBI:29105"/>
        <note>catalytic</note>
    </ligand>
</feature>
<dbReference type="InterPro" id="IPR006151">
    <property type="entry name" value="Shikm_DH/Glu-tRNA_Rdtase"/>
</dbReference>
<comment type="similarity">
    <text evidence="5">In the N-terminal section; belongs to the shikimate kinase family.</text>
</comment>
<dbReference type="InterPro" id="IPR046346">
    <property type="entry name" value="Aminoacid_DH-like_N_sf"/>
</dbReference>
<evidence type="ECO:0000256" key="12">
    <source>
        <dbReference type="ARBA" id="ARBA00022777"/>
    </source>
</evidence>
<evidence type="ECO:0000256" key="3">
    <source>
        <dbReference type="ARBA" id="ARBA00004842"/>
    </source>
</evidence>
<feature type="binding site" evidence="23">
    <location>
        <begin position="196"/>
        <end position="199"/>
    </location>
    <ligand>
        <name>7-phospho-2-dehydro-3-deoxy-D-arabino-heptonate</name>
        <dbReference type="ChEBI" id="CHEBI:58394"/>
    </ligand>
</feature>
<feature type="binding site" evidence="23">
    <location>
        <position position="256"/>
    </location>
    <ligand>
        <name>7-phospho-2-dehydro-3-deoxy-D-arabino-heptonate</name>
        <dbReference type="ChEBI" id="CHEBI:58394"/>
    </ligand>
</feature>
<dbReference type="Pfam" id="PF01488">
    <property type="entry name" value="Shikimate_DH"/>
    <property type="match status" value="1"/>
</dbReference>
<dbReference type="InterPro" id="IPR030960">
    <property type="entry name" value="DHQS/DOIS_N"/>
</dbReference>
<evidence type="ECO:0000313" key="32">
    <source>
        <dbReference type="Proteomes" id="UP000305067"/>
    </source>
</evidence>
<dbReference type="InterPro" id="IPR016037">
    <property type="entry name" value="DHQ_synth_AroB"/>
</dbReference>
<evidence type="ECO:0000256" key="10">
    <source>
        <dbReference type="ARBA" id="ARBA00022723"/>
    </source>
</evidence>
<feature type="binding site" evidence="23">
    <location>
        <position position="121"/>
    </location>
    <ligand>
        <name>NAD(+)</name>
        <dbReference type="ChEBI" id="CHEBI:57540"/>
    </ligand>
</feature>
<keyword evidence="18 23" id="KW-0456">Lyase</keyword>
<dbReference type="SUPFAM" id="SSF51735">
    <property type="entry name" value="NAD(P)-binding Rossmann-fold domains"/>
    <property type="match status" value="1"/>
</dbReference>
<comment type="catalytic activity">
    <reaction evidence="21 23 24">
        <text>shikimate + ATP = 3-phosphoshikimate + ADP + H(+)</text>
        <dbReference type="Rhea" id="RHEA:13121"/>
        <dbReference type="ChEBI" id="CHEBI:15378"/>
        <dbReference type="ChEBI" id="CHEBI:30616"/>
        <dbReference type="ChEBI" id="CHEBI:36208"/>
        <dbReference type="ChEBI" id="CHEBI:145989"/>
        <dbReference type="ChEBI" id="CHEBI:456216"/>
        <dbReference type="EC" id="2.7.1.71"/>
    </reaction>
</comment>
<dbReference type="EC" id="4.2.3.4" evidence="23"/>
<dbReference type="GO" id="GO:0005524">
    <property type="term" value="F:ATP binding"/>
    <property type="evidence" value="ECO:0007669"/>
    <property type="project" value="UniProtKB-UniRule"/>
</dbReference>
<evidence type="ECO:0000256" key="8">
    <source>
        <dbReference type="ARBA" id="ARBA00022605"/>
    </source>
</evidence>
<feature type="domain" description="SDH C-terminal" evidence="29">
    <location>
        <begin position="1562"/>
        <end position="1591"/>
    </location>
</feature>
<keyword evidence="12 23" id="KW-0418">Kinase</keyword>
<dbReference type="FunFam" id="1.20.1090.10:FF:000007">
    <property type="entry name" value="Pentafunctional AROM polypeptide"/>
    <property type="match status" value="1"/>
</dbReference>
<dbReference type="FunFam" id="3.65.10.10:FF:000007">
    <property type="entry name" value="Pentafunctional AROM polypeptide"/>
    <property type="match status" value="1"/>
</dbReference>
<dbReference type="NCBIfam" id="TIGR01093">
    <property type="entry name" value="aroD"/>
    <property type="match status" value="1"/>
</dbReference>
<dbReference type="SUPFAM" id="SSF52540">
    <property type="entry name" value="P-loop containing nucleoside triphosphate hydrolases"/>
    <property type="match status" value="1"/>
</dbReference>
<dbReference type="PRINTS" id="PR01100">
    <property type="entry name" value="SHIKIMTKNASE"/>
</dbReference>
<reference evidence="31 32" key="1">
    <citation type="journal article" date="2019" name="Nat. Ecol. Evol.">
        <title>Megaphylogeny resolves global patterns of mushroom evolution.</title>
        <authorList>
            <person name="Varga T."/>
            <person name="Krizsan K."/>
            <person name="Foldi C."/>
            <person name="Dima B."/>
            <person name="Sanchez-Garcia M."/>
            <person name="Sanchez-Ramirez S."/>
            <person name="Szollosi G.J."/>
            <person name="Szarkandi J.G."/>
            <person name="Papp V."/>
            <person name="Albert L."/>
            <person name="Andreopoulos W."/>
            <person name="Angelini C."/>
            <person name="Antonin V."/>
            <person name="Barry K.W."/>
            <person name="Bougher N.L."/>
            <person name="Buchanan P."/>
            <person name="Buyck B."/>
            <person name="Bense V."/>
            <person name="Catcheside P."/>
            <person name="Chovatia M."/>
            <person name="Cooper J."/>
            <person name="Damon W."/>
            <person name="Desjardin D."/>
            <person name="Finy P."/>
            <person name="Geml J."/>
            <person name="Haridas S."/>
            <person name="Hughes K."/>
            <person name="Justo A."/>
            <person name="Karasinski D."/>
            <person name="Kautmanova I."/>
            <person name="Kiss B."/>
            <person name="Kocsube S."/>
            <person name="Kotiranta H."/>
            <person name="LaButti K.M."/>
            <person name="Lechner B.E."/>
            <person name="Liimatainen K."/>
            <person name="Lipzen A."/>
            <person name="Lukacs Z."/>
            <person name="Mihaltcheva S."/>
            <person name="Morgado L.N."/>
            <person name="Niskanen T."/>
            <person name="Noordeloos M.E."/>
            <person name="Ohm R.A."/>
            <person name="Ortiz-Santana B."/>
            <person name="Ovrebo C."/>
            <person name="Racz N."/>
            <person name="Riley R."/>
            <person name="Savchenko A."/>
            <person name="Shiryaev A."/>
            <person name="Soop K."/>
            <person name="Spirin V."/>
            <person name="Szebenyi C."/>
            <person name="Tomsovsky M."/>
            <person name="Tulloss R.E."/>
            <person name="Uehling J."/>
            <person name="Grigoriev I.V."/>
            <person name="Vagvolgyi C."/>
            <person name="Papp T."/>
            <person name="Martin F.M."/>
            <person name="Miettinen O."/>
            <person name="Hibbett D.S."/>
            <person name="Nagy L.G."/>
        </authorList>
    </citation>
    <scope>NUCLEOTIDE SEQUENCE [LARGE SCALE GENOMIC DNA]</scope>
    <source>
        <strain evidence="31 32">CBS 309.79</strain>
    </source>
</reference>
<dbReference type="Proteomes" id="UP000305067">
    <property type="component" value="Unassembled WGS sequence"/>
</dbReference>
<feature type="region of interest" description="3-dehydroquinate synthase" evidence="23">
    <location>
        <begin position="1"/>
        <end position="391"/>
    </location>
</feature>
<dbReference type="Gene3D" id="3.65.10.10">
    <property type="entry name" value="Enolpyruvate transferase domain"/>
    <property type="match status" value="2"/>
</dbReference>
<dbReference type="EC" id="4.2.1.10" evidence="23"/>
<evidence type="ECO:0000256" key="15">
    <source>
        <dbReference type="ARBA" id="ARBA00022857"/>
    </source>
</evidence>
<feature type="binding site" evidence="23">
    <location>
        <begin position="181"/>
        <end position="184"/>
    </location>
    <ligand>
        <name>NAD(+)</name>
        <dbReference type="ChEBI" id="CHEBI:57540"/>
    </ligand>
</feature>
<evidence type="ECO:0000259" key="26">
    <source>
        <dbReference type="Pfam" id="PF01488"/>
    </source>
</evidence>
<feature type="binding site" evidence="23">
    <location>
        <begin position="116"/>
        <end position="118"/>
    </location>
    <ligand>
        <name>NAD(+)</name>
        <dbReference type="ChEBI" id="CHEBI:57540"/>
    </ligand>
</feature>
<feature type="domain" description="3-dehydroquinate synthase N-terminal" evidence="27">
    <location>
        <begin position="79"/>
        <end position="191"/>
    </location>
</feature>
<keyword evidence="9 23" id="KW-0808">Transferase</keyword>
<evidence type="ECO:0000256" key="20">
    <source>
        <dbReference type="ARBA" id="ARBA00044633"/>
    </source>
</evidence>
<feature type="binding site" evidence="23">
    <location>
        <begin position="49"/>
        <end position="51"/>
    </location>
    <ligand>
        <name>NAD(+)</name>
        <dbReference type="ChEBI" id="CHEBI:57540"/>
    </ligand>
</feature>
<sequence length="1599" mass="171428">MAQVLRENNILKVPILGKHSIHCGFHLIPYITATVVETLQSSTYVLITDTNIAKYHANTFATAFQQSLSANSKSRFLSLVIPPGEPSKSRQGKAEIEDFLLENRCTRDTVILALGGGVIGDLVGFVAATFMRGVRFVQIPTTLLAMVDSSVGGKTAIDTPHGKNLIGAFWQPEYIFIDAAFLETLPQREFSNGMAEVIKTAAIWNQDEFASLESRSTEIFSAIQKSSKAPAPGTQSDLDEAQLLLLNLIVGSISVKAHIVTIDERETGLRNLVNFGHTIGHALEAVLTPKILHGECVAIGMVLEAEVARQLGHLGQVGVGRLTRCIKAYGLPVSVNDPRIASLPESKGLTIDRLLDIMKIDKKNSGPDGKKIVLLSRIGKTLEEKATLVQDPVIKKVLSEATVVFPGPDRFPSKNPVKMSTPGSKSISNRALVLAALGTGTCRLRNLLHSDDTQVMMSALLDLQGAKFSWEDGGETLVVEGGGGALSVPPPGKEVYLGNAGTAARFLTTVCNLVQSTGAANGETTVITGNARMKQRPIGPLVTALRANGSQIDYLESEGCLPLNIAPLGLKGGIIQLAASVSSQYVSSILLCAPYAREPIVLELVGGQVISQPYIDMTIAMMATFGVHVTRRSDSSGKLLDVYDIPQGVYANPPTYAIESDASSATYPLAIAAITGSTCTIENIGSASLQGDAQFAVKVLERMGCKVVQSETETTVTGPPVGGLKGIDVDMEVMTDAFLTASVLGAVATGVTKITGIANQRVKECNRIQAMMDQLAKFGVQTKELDDGLEVYGRPLAELRTGCSIYCYDDHRVAMAHSVLGCVVPGTIIEEKRCVEKTWPNWWDDLENKIGFKVEGVEIPHHSAPASGSGTTESSSSPSIVVAGMRGSGKTFIGKTAAAILGWTFVDADHYLEETQSIHIRTFVKEQGWEAFRKLELAALEELLKTKGNKHIISLGGGIVETPAARQLLTDYAKKTGPVVHISRDIQEIVDYLGAETARPPYGEPIEEVFARRAPWYKDCSSFEFPNSFSLGKISDSQLNKGTRDEIYRFFLHITGQGESVSDTARSYFLSLTYPDVTPCLPHVEQLVSGVDAIELRVDLLKDSKANATGPYIPTKDYVSHQMASIRRVSSLPIVFTVRTVSQGGAFPDGAESEALGLLFMALRQGVEYIDVEISWSDKVIGELVKRKGSTKIIASWHDWSGNMRWDGGDVRAKYAVAEGFGDIVKIVGKANTIHDNFALQAFVLSKQTPGSKPILAINMGAEGQLSRILNTTLTPVTHPLLPTKAAPGQLSFAEIQHGLHLIGQLPSKNFFILGSPVSHSLSPTLHNTGFKALGLPHVYARHESAEIDDSVKALLTSSDFGGFSVTIPLKLDIIPLLHTLSPAAKAIGAVNTVIPTRSESGEVTFHGDNSDWIGICNGIKAKLPVSHIQHGLVIGAGGTARAAIYALQQLGAEVIYLHNRTQSKAAALRDEFAGKATSQIQLVESIDSWPTGGAPSVIISTIPSTSTPEIAGAENALAVSKGLFSYTDGPGVVVDMAYKPKKTALIGLSESVGGSWEKVLGVDVLLEQGYVQFEKWTGRKCPKGVVAEEVWKGYNEHA</sequence>
<keyword evidence="10 23" id="KW-0479">Metal-binding</keyword>
<dbReference type="InterPro" id="IPR027417">
    <property type="entry name" value="P-loop_NTPase"/>
</dbReference>
<keyword evidence="13 23" id="KW-0862">Zinc</keyword>
<comment type="similarity">
    <text evidence="23">In the N-terminal section; belongs to the sugar phosphate cyclases superfamily. Dehydroquinate synthase family.</text>
</comment>
<feature type="region of interest" description="Shikimate dehydrogenase" evidence="23">
    <location>
        <begin position="1308"/>
        <end position="1599"/>
    </location>
</feature>
<dbReference type="FunFam" id="3.40.50.300:FF:001256">
    <property type="entry name" value="Pentafunctional AROM polypeptide"/>
    <property type="match status" value="1"/>
</dbReference>
<dbReference type="InterPro" id="IPR010110">
    <property type="entry name" value="Shikimate_DH_AroM-type"/>
</dbReference>
<evidence type="ECO:0000256" key="14">
    <source>
        <dbReference type="ARBA" id="ARBA00022840"/>
    </source>
</evidence>
<evidence type="ECO:0000256" key="1">
    <source>
        <dbReference type="ARBA" id="ARBA00004496"/>
    </source>
</evidence>
<dbReference type="InterPro" id="IPR008289">
    <property type="entry name" value="Pentafunct_AroM"/>
</dbReference>
<dbReference type="Pfam" id="PF08501">
    <property type="entry name" value="Shikimate_dh_N"/>
    <property type="match status" value="1"/>
</dbReference>
<dbReference type="CDD" id="cd00502">
    <property type="entry name" value="DHQase_I"/>
    <property type="match status" value="1"/>
</dbReference>
<feature type="domain" description="3-dehydroquinate synthase C-terminal" evidence="30">
    <location>
        <begin position="193"/>
        <end position="364"/>
    </location>
</feature>
<evidence type="ECO:0000313" key="31">
    <source>
        <dbReference type="EMBL" id="TFL03770.1"/>
    </source>
</evidence>
<dbReference type="Pfam" id="PF18317">
    <property type="entry name" value="SDH_C"/>
    <property type="match status" value="1"/>
</dbReference>
<feature type="binding site" evidence="23">
    <location>
        <position position="196"/>
    </location>
    <ligand>
        <name>Zn(2+)</name>
        <dbReference type="ChEBI" id="CHEBI:29105"/>
        <note>catalytic</note>
    </ligand>
</feature>
<dbReference type="InterPro" id="IPR023193">
    <property type="entry name" value="EPSP_synthase_CS"/>
</dbReference>
<dbReference type="InterPro" id="IPR023000">
    <property type="entry name" value="Shikimate_kinase_CS"/>
</dbReference>
<dbReference type="GO" id="GO:0003866">
    <property type="term" value="F:3-phosphoshikimate 1-carboxyvinyltransferase activity"/>
    <property type="evidence" value="ECO:0007669"/>
    <property type="project" value="UniProtKB-UniRule"/>
</dbReference>
<comment type="similarity">
    <text evidence="23 24">In the C-terminal section; belongs to the shikimate dehydrogenase family.</text>
</comment>
<feature type="binding site" evidence="23">
    <location>
        <begin position="884"/>
        <end position="891"/>
    </location>
    <ligand>
        <name>ATP</name>
        <dbReference type="ChEBI" id="CHEBI:30616"/>
    </ligand>
</feature>
<evidence type="ECO:0000256" key="5">
    <source>
        <dbReference type="ARBA" id="ARBA00009349"/>
    </source>
</evidence>
<feature type="domain" description="Quinate/shikimate 5-dehydrogenase/glutamyl-tRNA reductase" evidence="26">
    <location>
        <begin position="1430"/>
        <end position="1483"/>
    </location>
</feature>
<feature type="binding site" evidence="23">
    <location>
        <position position="154"/>
    </location>
    <ligand>
        <name>7-phospho-2-dehydro-3-deoxy-D-arabino-heptonate</name>
        <dbReference type="ChEBI" id="CHEBI:58394"/>
    </ligand>
</feature>
<evidence type="ECO:0000256" key="19">
    <source>
        <dbReference type="ARBA" id="ARBA00023268"/>
    </source>
</evidence>
<dbReference type="PROSITE" id="PS01128">
    <property type="entry name" value="SHIKIMATE_KINASE"/>
    <property type="match status" value="1"/>
</dbReference>
<comment type="catalytic activity">
    <reaction evidence="20">
        <text>3-phosphoshikimate + phosphoenolpyruvate = 5-O-(1-carboxyvinyl)-3-phosphoshikimate + phosphate</text>
        <dbReference type="Rhea" id="RHEA:21256"/>
        <dbReference type="ChEBI" id="CHEBI:43474"/>
        <dbReference type="ChEBI" id="CHEBI:57701"/>
        <dbReference type="ChEBI" id="CHEBI:58702"/>
        <dbReference type="ChEBI" id="CHEBI:145989"/>
        <dbReference type="EC" id="2.5.1.19"/>
    </reaction>
    <physiologicalReaction direction="left-to-right" evidence="20">
        <dbReference type="Rhea" id="RHEA:21257"/>
    </physiologicalReaction>
</comment>
<dbReference type="GO" id="GO:0008652">
    <property type="term" value="P:amino acid biosynthetic process"/>
    <property type="evidence" value="ECO:0007669"/>
    <property type="project" value="UniProtKB-KW"/>
</dbReference>
<evidence type="ECO:0000256" key="9">
    <source>
        <dbReference type="ARBA" id="ARBA00022679"/>
    </source>
</evidence>
<dbReference type="OrthoDB" id="197068at2759"/>
<comment type="pathway">
    <text evidence="23 24">Metabolic intermediate biosynthesis; chorismate biosynthesis; chorismate from D-erythrose 4-phosphate and phosphoenolpyruvate: step 2/7.</text>
</comment>
<dbReference type="STRING" id="1884261.A0A5C3QSF3"/>
<feature type="binding site" evidence="23">
    <location>
        <position position="132"/>
    </location>
    <ligand>
        <name>7-phospho-2-dehydro-3-deoxy-D-arabino-heptonate</name>
        <dbReference type="ChEBI" id="CHEBI:58394"/>
    </ligand>
</feature>
<dbReference type="CDD" id="cd01556">
    <property type="entry name" value="EPSP_synthase"/>
    <property type="match status" value="1"/>
</dbReference>
<evidence type="ECO:0000259" key="29">
    <source>
        <dbReference type="Pfam" id="PF18317"/>
    </source>
</evidence>
<name>A0A5C3QSF3_9AGAR</name>
<feature type="binding site" evidence="23">
    <location>
        <position position="163"/>
    </location>
    <ligand>
        <name>NAD(+)</name>
        <dbReference type="ChEBI" id="CHEBI:57540"/>
    </ligand>
</feature>
<dbReference type="SUPFAM" id="SSF56796">
    <property type="entry name" value="Dehydroquinate synthase-like"/>
    <property type="match status" value="1"/>
</dbReference>
<keyword evidence="15 23" id="KW-0521">NADP</keyword>
<evidence type="ECO:0000256" key="13">
    <source>
        <dbReference type="ARBA" id="ARBA00022833"/>
    </source>
</evidence>
<feature type="active site" description="Schiff-base intermediate with substrate; for 3-dehydroquinate dehydratase activity" evidence="23">
    <location>
        <position position="1226"/>
    </location>
</feature>
<dbReference type="Gene3D" id="3.40.50.720">
    <property type="entry name" value="NAD(P)-binding Rossmann-like Domain"/>
    <property type="match status" value="1"/>
</dbReference>
<dbReference type="InterPro" id="IPR013792">
    <property type="entry name" value="RNA3'P_cycl/enolpyr_Trfase_a/b"/>
</dbReference>
<dbReference type="GO" id="GO:0004764">
    <property type="term" value="F:shikimate 3-dehydrogenase (NADP+) activity"/>
    <property type="evidence" value="ECO:0007669"/>
    <property type="project" value="UniProtKB-UniRule"/>
</dbReference>
<proteinExistence type="inferred from homology"/>
<feature type="binding site" evidence="23">
    <location>
        <position position="164"/>
    </location>
    <ligand>
        <name>7-phospho-2-dehydro-3-deoxy-D-arabino-heptonate</name>
        <dbReference type="ChEBI" id="CHEBI:58394"/>
    </ligand>
</feature>
<keyword evidence="14 23" id="KW-0067">ATP-binding</keyword>
<evidence type="ECO:0000259" key="30">
    <source>
        <dbReference type="Pfam" id="PF24621"/>
    </source>
</evidence>
<feature type="binding site" evidence="23">
    <location>
        <position position="148"/>
    </location>
    <ligand>
        <name>7-phospho-2-dehydro-3-deoxy-D-arabino-heptonate</name>
        <dbReference type="ChEBI" id="CHEBI:58394"/>
    </ligand>
</feature>
<dbReference type="HAMAP" id="MF_00210">
    <property type="entry name" value="EPSP_synth"/>
    <property type="match status" value="1"/>
</dbReference>
<dbReference type="NCBIfam" id="TIGR01356">
    <property type="entry name" value="aroA"/>
    <property type="match status" value="1"/>
</dbReference>
<feature type="active site" description="For EPSP synthase activity" evidence="23">
    <location>
        <position position="834"/>
    </location>
</feature>
<feature type="active site" description="Proton acceptor; for 3-dehydroquinate synthase activity" evidence="23">
    <location>
        <position position="281"/>
    </location>
</feature>
<dbReference type="PANTHER" id="PTHR21090:SF5">
    <property type="entry name" value="PENTAFUNCTIONAL AROM POLYPEPTIDE"/>
    <property type="match status" value="1"/>
</dbReference>
<evidence type="ECO:0000256" key="11">
    <source>
        <dbReference type="ARBA" id="ARBA00022741"/>
    </source>
</evidence>
<evidence type="ECO:0000256" key="21">
    <source>
        <dbReference type="ARBA" id="ARBA00048567"/>
    </source>
</evidence>
<comment type="subcellular location">
    <subcellularLocation>
        <location evidence="1 23 24">Cytoplasm</location>
    </subcellularLocation>
</comment>
<evidence type="ECO:0000256" key="4">
    <source>
        <dbReference type="ARBA" id="ARBA00006477"/>
    </source>
</evidence>
<dbReference type="GO" id="GO:0009423">
    <property type="term" value="P:chorismate biosynthetic process"/>
    <property type="evidence" value="ECO:0007669"/>
    <property type="project" value="UniProtKB-UniRule"/>
</dbReference>
<dbReference type="InterPro" id="IPR000623">
    <property type="entry name" value="Shikimate_kinase/TSH1"/>
</dbReference>
<keyword evidence="11 23" id="KW-0547">Nucleotide-binding</keyword>
<feature type="binding site" evidence="23">
    <location>
        <position position="277"/>
    </location>
    <ligand>
        <name>7-phospho-2-dehydro-3-deoxy-D-arabino-heptonate</name>
        <dbReference type="ChEBI" id="CHEBI:58394"/>
    </ligand>
</feature>
<comment type="pathway">
    <text evidence="3 23 24">Metabolic intermediate biosynthesis; chorismate biosynthesis; chorismate from D-erythrose 4-phosphate and phosphoenolpyruvate: step 5/7.</text>
</comment>
<dbReference type="Gene3D" id="1.20.1090.10">
    <property type="entry name" value="Dehydroquinate synthase-like - alpha domain"/>
    <property type="match status" value="1"/>
</dbReference>
<dbReference type="HAMAP" id="MF_00109">
    <property type="entry name" value="Shikimate_kinase"/>
    <property type="match status" value="1"/>
</dbReference>
<comment type="similarity">
    <text evidence="23 24">In the 2nd section; belongs to the EPSP synthase family.</text>
</comment>
<keyword evidence="19 23" id="KW-0511">Multifunctional enzyme</keyword>
<dbReference type="SUPFAM" id="SSF53223">
    <property type="entry name" value="Aminoacid dehydrogenase-like, N-terminal domain"/>
    <property type="match status" value="1"/>
</dbReference>
<dbReference type="Gene3D" id="3.40.50.1970">
    <property type="match status" value="1"/>
</dbReference>
<comment type="similarity">
    <text evidence="24">In the N-terminal section; belongs to the dehydroquinate synthase family.</text>
</comment>
<dbReference type="EMBL" id="ML178819">
    <property type="protein sequence ID" value="TFL03770.1"/>
    <property type="molecule type" value="Genomic_DNA"/>
</dbReference>
<evidence type="ECO:0000259" key="27">
    <source>
        <dbReference type="Pfam" id="PF01761"/>
    </source>
</evidence>
<dbReference type="PROSITE" id="PS00885">
    <property type="entry name" value="EPSP_SYNTHASE_2"/>
    <property type="match status" value="1"/>
</dbReference>
<comment type="similarity">
    <text evidence="4">In the 2nd section; belongs to the type-I 3-dehydroquinase family.</text>
</comment>
<comment type="cofactor">
    <cofactor evidence="23 24">
        <name>Zn(2+)</name>
        <dbReference type="ChEBI" id="CHEBI:29105"/>
    </cofactor>
    <text evidence="23 24">Binds 2 Zn(2+) ions per subunit.</text>
</comment>
<evidence type="ECO:0000256" key="16">
    <source>
        <dbReference type="ARBA" id="ARBA00023002"/>
    </source>
</evidence>
<dbReference type="CDD" id="cd01065">
    <property type="entry name" value="NAD_bind_Shikimate_DH"/>
    <property type="match status" value="1"/>
</dbReference>
<feature type="binding site" evidence="23">
    <location>
        <position position="293"/>
    </location>
    <ligand>
        <name>Zn(2+)</name>
        <dbReference type="ChEBI" id="CHEBI:29105"/>
        <note>catalytic</note>
    </ligand>
</feature>
<keyword evidence="32" id="KW-1185">Reference proteome</keyword>
<dbReference type="InterPro" id="IPR001986">
    <property type="entry name" value="Enolpyruvate_Tfrase_dom"/>
</dbReference>
<evidence type="ECO:0000259" key="28">
    <source>
        <dbReference type="Pfam" id="PF08501"/>
    </source>
</evidence>
<dbReference type="NCBIfam" id="TIGR01357">
    <property type="entry name" value="aroB"/>
    <property type="match status" value="1"/>
</dbReference>
<comment type="function">
    <text evidence="22 23 24">The AROM polypeptide catalyzes 5 consecutive enzymatic reactions in prechorismate polyaromatic amino acid biosynthesis.</text>
</comment>
<dbReference type="Gene3D" id="3.20.20.70">
    <property type="entry name" value="Aldolase class I"/>
    <property type="match status" value="1"/>
</dbReference>
<comment type="similarity">
    <text evidence="6">Belongs to the EPSP synthase family.</text>
</comment>
<evidence type="ECO:0000256" key="6">
    <source>
        <dbReference type="ARBA" id="ARBA00009948"/>
    </source>
</evidence>
<comment type="pathway">
    <text evidence="23 24">Metabolic intermediate biosynthesis; chorismate biosynthesis; chorismate from D-erythrose 4-phosphate and phosphoenolpyruvate: step 4/7.</text>
</comment>
<comment type="catalytic activity">
    <reaction evidence="23 24">
        <text>3-dehydroquinate = 3-dehydroshikimate + H2O</text>
        <dbReference type="Rhea" id="RHEA:21096"/>
        <dbReference type="ChEBI" id="CHEBI:15377"/>
        <dbReference type="ChEBI" id="CHEBI:16630"/>
        <dbReference type="ChEBI" id="CHEBI:32364"/>
        <dbReference type="EC" id="4.2.1.10"/>
    </reaction>
</comment>
<dbReference type="FunFam" id="3.20.20.70:FF:000135">
    <property type="entry name" value="Pentafunctional AROM polypeptide"/>
    <property type="match status" value="1"/>
</dbReference>